<feature type="transmembrane region" description="Helical" evidence="1">
    <location>
        <begin position="12"/>
        <end position="31"/>
    </location>
</feature>
<dbReference type="EMBL" id="FPCJ01000001">
    <property type="protein sequence ID" value="SFV35916.1"/>
    <property type="molecule type" value="Genomic_DNA"/>
</dbReference>
<reference evidence="3" key="1">
    <citation type="submission" date="2016-10" db="EMBL/GenBank/DDBJ databases">
        <authorList>
            <person name="Varghese N."/>
            <person name="Submissions S."/>
        </authorList>
    </citation>
    <scope>NUCLEOTIDE SEQUENCE [LARGE SCALE GENOMIC DNA]</scope>
    <source>
        <strain evidence="3">DSM 14807</strain>
    </source>
</reference>
<dbReference type="AlphaFoldDB" id="A0A1I7NMQ1"/>
<sequence>MLSVQHRRIKRLIETGCILLLIMCGYAHVYAQLPRIGAMGAMGRSTTGGSDSFHLEHRVNDTILLYYHYLNDVVPHYLDSSINNFYKYFPLRSSDAYLGNIGNPGYDLIFHPVLKAGWDAGFHALDLYSFPIDSARFYQTTGPYTELRYLVGPKQEQVIDVFHTQNHKRNFNISGHYRKINSPGYFRNQNTNDDNYAITARFDSRKQRYHAYAAVIGNNEQTGENGGIVNDADLKDPIHSDRQTIATFLGGNNASSGFSFFTTSIPVKTEYKEKDFLFSHEYDWGRGDSVKINDTTVMYRFYPIFRIQHTFLFEHLTEQYRDTIVQNDTLDAYFYRIHYPLISNPQDSSIVAWHDWKRISNDLSLVQFPFPKNQNQFLREGITDEWITGTDLSGKQHLHNIFGHVEYRNKTRNQKWDMRLYGALYLAGDYFGNYHALASLSRYVSRKLGYVELHAENINRTPSAIYQRFVSNRFAIINPGLNKENITLLQAAAVNPALHYALDVKYYLFTNYTYLKNFYQSDQYHSPFTLLQVHFQKDFRVNHFHLHTDAAYQQITGNPPLALPAVWTWERLTYENYLFNYHLQICTGIEIKYNTPFDAPDYSPLLGQFVYQNQQRIRNSPEIAALLHFRIRSFVGYIRAERLNSFIFNPNFAAPHYPYPDFGVRIGVKWGLIN</sequence>
<evidence type="ECO:0000256" key="1">
    <source>
        <dbReference type="SAM" id="Phobius"/>
    </source>
</evidence>
<proteinExistence type="predicted"/>
<name>A0A1I7NMQ1_9BACT</name>
<protein>
    <submittedName>
        <fullName evidence="2">Putative porin</fullName>
    </submittedName>
</protein>
<evidence type="ECO:0000313" key="3">
    <source>
        <dbReference type="Proteomes" id="UP000199537"/>
    </source>
</evidence>
<dbReference type="InterPro" id="IPR025631">
    <property type="entry name" value="Porin_10"/>
</dbReference>
<keyword evidence="1" id="KW-0812">Transmembrane</keyword>
<dbReference type="Proteomes" id="UP000199537">
    <property type="component" value="Unassembled WGS sequence"/>
</dbReference>
<keyword evidence="1" id="KW-0472">Membrane</keyword>
<dbReference type="Pfam" id="PF14121">
    <property type="entry name" value="Porin_10"/>
    <property type="match status" value="1"/>
</dbReference>
<keyword evidence="1" id="KW-1133">Transmembrane helix</keyword>
<accession>A0A1I7NMQ1</accession>
<dbReference type="STRING" id="1393122.SAMN05660895_2354"/>
<organism evidence="2 3">
    <name type="scientific">Thermoflavifilum thermophilum</name>
    <dbReference type="NCBI Taxonomy" id="1393122"/>
    <lineage>
        <taxon>Bacteria</taxon>
        <taxon>Pseudomonadati</taxon>
        <taxon>Bacteroidota</taxon>
        <taxon>Chitinophagia</taxon>
        <taxon>Chitinophagales</taxon>
        <taxon>Chitinophagaceae</taxon>
        <taxon>Thermoflavifilum</taxon>
    </lineage>
</organism>
<evidence type="ECO:0000313" key="2">
    <source>
        <dbReference type="EMBL" id="SFV35916.1"/>
    </source>
</evidence>
<gene>
    <name evidence="2" type="ORF">SAMN05660895_2354</name>
</gene>
<keyword evidence="3" id="KW-1185">Reference proteome</keyword>